<dbReference type="PANTHER" id="PTHR43798">
    <property type="entry name" value="MONOACYLGLYCEROL LIPASE"/>
    <property type="match status" value="1"/>
</dbReference>
<dbReference type="InterPro" id="IPR029058">
    <property type="entry name" value="AB_hydrolase_fold"/>
</dbReference>
<organism evidence="5 6">
    <name type="scientific">Flavobacterium faecale</name>
    <dbReference type="NCBI Taxonomy" id="1355330"/>
    <lineage>
        <taxon>Bacteria</taxon>
        <taxon>Pseudomonadati</taxon>
        <taxon>Bacteroidota</taxon>
        <taxon>Flavobacteriia</taxon>
        <taxon>Flavobacteriales</taxon>
        <taxon>Flavobacteriaceae</taxon>
        <taxon>Flavobacterium</taxon>
    </lineage>
</organism>
<dbReference type="EMBL" id="CP020918">
    <property type="protein sequence ID" value="AWG20835.1"/>
    <property type="molecule type" value="Genomic_DNA"/>
</dbReference>
<evidence type="ECO:0000256" key="2">
    <source>
        <dbReference type="ARBA" id="ARBA00022801"/>
    </source>
</evidence>
<name>A0A2S1LAS4_9FLAO</name>
<proteinExistence type="inferred from homology"/>
<reference evidence="5 6" key="1">
    <citation type="submission" date="2017-04" db="EMBL/GenBank/DDBJ databases">
        <title>Compelte genome sequence of WV33.</title>
        <authorList>
            <person name="Lee P.C."/>
        </authorList>
    </citation>
    <scope>NUCLEOTIDE SEQUENCE [LARGE SCALE GENOMIC DNA]</scope>
    <source>
        <strain evidence="5 6">WV33</strain>
    </source>
</reference>
<dbReference type="KEGG" id="ffa:FFWV33_04395"/>
<keyword evidence="3" id="KW-0732">Signal</keyword>
<dbReference type="Proteomes" id="UP000244527">
    <property type="component" value="Chromosome"/>
</dbReference>
<feature type="chain" id="PRO_5015695212" evidence="3">
    <location>
        <begin position="19"/>
        <end position="305"/>
    </location>
</feature>
<dbReference type="Pfam" id="PF00561">
    <property type="entry name" value="Abhydrolase_1"/>
    <property type="match status" value="1"/>
</dbReference>
<evidence type="ECO:0000313" key="5">
    <source>
        <dbReference type="EMBL" id="AWG20835.1"/>
    </source>
</evidence>
<dbReference type="PRINTS" id="PR00793">
    <property type="entry name" value="PROAMNOPTASE"/>
</dbReference>
<keyword evidence="6" id="KW-1185">Reference proteome</keyword>
<gene>
    <name evidence="5" type="ORF">FFWV33_04395</name>
</gene>
<dbReference type="AlphaFoldDB" id="A0A2S1LAS4"/>
<dbReference type="InterPro" id="IPR000073">
    <property type="entry name" value="AB_hydrolase_1"/>
</dbReference>
<feature type="domain" description="AB hydrolase-1" evidence="4">
    <location>
        <begin position="35"/>
        <end position="292"/>
    </location>
</feature>
<keyword evidence="2 5" id="KW-0378">Hydrolase</keyword>
<accession>A0A2S1LAS4</accession>
<dbReference type="GO" id="GO:0008233">
    <property type="term" value="F:peptidase activity"/>
    <property type="evidence" value="ECO:0007669"/>
    <property type="project" value="InterPro"/>
</dbReference>
<dbReference type="InterPro" id="IPR050266">
    <property type="entry name" value="AB_hydrolase_sf"/>
</dbReference>
<evidence type="ECO:0000313" key="6">
    <source>
        <dbReference type="Proteomes" id="UP000244527"/>
    </source>
</evidence>
<dbReference type="Gene3D" id="3.40.50.1820">
    <property type="entry name" value="alpha/beta hydrolase"/>
    <property type="match status" value="1"/>
</dbReference>
<protein>
    <submittedName>
        <fullName evidence="5">Alpha/beta hydrolase</fullName>
    </submittedName>
</protein>
<evidence type="ECO:0000259" key="4">
    <source>
        <dbReference type="Pfam" id="PF00561"/>
    </source>
</evidence>
<dbReference type="InterPro" id="IPR002410">
    <property type="entry name" value="Peptidase_S33"/>
</dbReference>
<dbReference type="GO" id="GO:0006508">
    <property type="term" value="P:proteolysis"/>
    <property type="evidence" value="ECO:0007669"/>
    <property type="project" value="InterPro"/>
</dbReference>
<dbReference type="SUPFAM" id="SSF53474">
    <property type="entry name" value="alpha/beta-Hydrolases"/>
    <property type="match status" value="1"/>
</dbReference>
<dbReference type="OrthoDB" id="9780932at2"/>
<comment type="similarity">
    <text evidence="1">Belongs to the peptidase S33 family.</text>
</comment>
<feature type="signal peptide" evidence="3">
    <location>
        <begin position="1"/>
        <end position="18"/>
    </location>
</feature>
<dbReference type="RefSeq" id="WP_108739791.1">
    <property type="nucleotide sequence ID" value="NZ_CP020918.1"/>
</dbReference>
<evidence type="ECO:0000256" key="3">
    <source>
        <dbReference type="SAM" id="SignalP"/>
    </source>
</evidence>
<evidence type="ECO:0000256" key="1">
    <source>
        <dbReference type="ARBA" id="ARBA00010088"/>
    </source>
</evidence>
<sequence>MKNTVLMFCFLLSFIAKGQPETLYSKAFGSREDKAVIFIHGGPSGNATLFEFTTAQNLAEKGFYVIVYDRRGEGRSGDPTATYTYEESRKDLVSIYKKHKIEKAALIAHSFGGLVATLFAEKQPKMVSCLILAGGLFDQQATYDNIIKSVSKIYQSNRDTLKLEEIAVLKNTDKNSAAYRKKCFDLAYENDFFEMPNPTKKAEDLRQTYQNEVLDNNIRNQNAPILFYQNEALKNIKTKAILKKLRTQIKVCGIYGKQDSIFGQAQMKKMSRIVGSKQFVLLDNCSHYLFVDQQEAFLKSIVDWL</sequence>